<protein>
    <recommendedName>
        <fullName evidence="2">FAD dependent oxidoreductase domain-containing protein</fullName>
    </recommendedName>
</protein>
<dbReference type="Gene3D" id="3.30.9.10">
    <property type="entry name" value="D-Amino Acid Oxidase, subunit A, domain 2"/>
    <property type="match status" value="1"/>
</dbReference>
<feature type="region of interest" description="Disordered" evidence="1">
    <location>
        <begin position="398"/>
        <end position="417"/>
    </location>
</feature>
<organism evidence="3 4">
    <name type="scientific">Paenibacillus pini JCM 16418</name>
    <dbReference type="NCBI Taxonomy" id="1236976"/>
    <lineage>
        <taxon>Bacteria</taxon>
        <taxon>Bacillati</taxon>
        <taxon>Bacillota</taxon>
        <taxon>Bacilli</taxon>
        <taxon>Bacillales</taxon>
        <taxon>Paenibacillaceae</taxon>
        <taxon>Paenibacillus</taxon>
    </lineage>
</organism>
<dbReference type="RefSeq" id="WP_036645189.1">
    <property type="nucleotide sequence ID" value="NZ_BAVZ01000001.1"/>
</dbReference>
<dbReference type="eggNOG" id="COG0665">
    <property type="taxonomic scope" value="Bacteria"/>
</dbReference>
<dbReference type="Proteomes" id="UP000019364">
    <property type="component" value="Unassembled WGS sequence"/>
</dbReference>
<dbReference type="GO" id="GO:0005737">
    <property type="term" value="C:cytoplasm"/>
    <property type="evidence" value="ECO:0007669"/>
    <property type="project" value="TreeGrafter"/>
</dbReference>
<proteinExistence type="predicted"/>
<evidence type="ECO:0000313" key="3">
    <source>
        <dbReference type="EMBL" id="GAF06189.1"/>
    </source>
</evidence>
<sequence length="417" mass="46959">MILNNGNLAWPNTLNPAPQYPELEEDLSCDCLIIGGGMGGALLAHVLSERNIDTVLVEKNEVGNGSSSANTGLLQFSNDKSLTALINTFGEETAVSFYKLCRDAMTELIAVKDKLVLDPQLIPRSSLYFATTEEDVPMLKAEYDNLVKYGFDAEYWDKEKIESAFPFSKSAALYTHGDAEVNPYRMVHALSATAAQKGVKIYEHSEIVSYEYLEDGVICHTKSNRIHAKRVIFAMGYETQEFKTDRNAVLETTYAIVTNPVEDLSEWHERCLIWETERPYFYIRTTPEGRIVAGGLDETLRTPEEREIRLIRRSELLLEEIQSLFPNYKDLKIDYAWSSIFGSTHDGLPMIGTHPKYPNCYFLEGYGGNGTVYSMMAAQLLADEVTGTHRPEMEMFSLTRTSKPSPPKPENNIPAKQ</sequence>
<dbReference type="SUPFAM" id="SSF51905">
    <property type="entry name" value="FAD/NAD(P)-binding domain"/>
    <property type="match status" value="1"/>
</dbReference>
<dbReference type="Pfam" id="PF01266">
    <property type="entry name" value="DAO"/>
    <property type="match status" value="1"/>
</dbReference>
<comment type="caution">
    <text evidence="3">The sequence shown here is derived from an EMBL/GenBank/DDBJ whole genome shotgun (WGS) entry which is preliminary data.</text>
</comment>
<reference evidence="3 4" key="1">
    <citation type="journal article" date="2014" name="Genome Announc.">
        <title>Draft Genome Sequence of Paenibacillus pini JCM 16418T, Isolated from the Rhizosphere of Pine Tree.</title>
        <authorList>
            <person name="Yuki M."/>
            <person name="Oshima K."/>
            <person name="Suda W."/>
            <person name="Oshida Y."/>
            <person name="Kitamura K."/>
            <person name="Iida Y."/>
            <person name="Hattori M."/>
            <person name="Ohkuma M."/>
        </authorList>
    </citation>
    <scope>NUCLEOTIDE SEQUENCE [LARGE SCALE GENOMIC DNA]</scope>
    <source>
        <strain evidence="3 4">JCM 16418</strain>
    </source>
</reference>
<dbReference type="InterPro" id="IPR006076">
    <property type="entry name" value="FAD-dep_OxRdtase"/>
</dbReference>
<dbReference type="PANTHER" id="PTHR13847">
    <property type="entry name" value="SARCOSINE DEHYDROGENASE-RELATED"/>
    <property type="match status" value="1"/>
</dbReference>
<gene>
    <name evidence="3" type="ORF">JCM16418_137</name>
</gene>
<dbReference type="Gene3D" id="3.50.50.60">
    <property type="entry name" value="FAD/NAD(P)-binding domain"/>
    <property type="match status" value="1"/>
</dbReference>
<evidence type="ECO:0000313" key="4">
    <source>
        <dbReference type="Proteomes" id="UP000019364"/>
    </source>
</evidence>
<dbReference type="OrthoDB" id="571248at2"/>
<dbReference type="EMBL" id="BAVZ01000001">
    <property type="protein sequence ID" value="GAF06189.1"/>
    <property type="molecule type" value="Genomic_DNA"/>
</dbReference>
<name>W7YUR5_9BACL</name>
<evidence type="ECO:0000256" key="1">
    <source>
        <dbReference type="SAM" id="MobiDB-lite"/>
    </source>
</evidence>
<keyword evidence="4" id="KW-1185">Reference proteome</keyword>
<dbReference type="AlphaFoldDB" id="W7YUR5"/>
<dbReference type="STRING" id="1236976.JCM16418_137"/>
<evidence type="ECO:0000259" key="2">
    <source>
        <dbReference type="Pfam" id="PF01266"/>
    </source>
</evidence>
<feature type="domain" description="FAD dependent oxidoreductase" evidence="2">
    <location>
        <begin position="30"/>
        <end position="383"/>
    </location>
</feature>
<dbReference type="InterPro" id="IPR036188">
    <property type="entry name" value="FAD/NAD-bd_sf"/>
</dbReference>
<dbReference type="PANTHER" id="PTHR13847:SF201">
    <property type="entry name" value="PUTATIBE OXIDOREDUCTASE"/>
    <property type="match status" value="1"/>
</dbReference>
<accession>W7YUR5</accession>